<dbReference type="InterPro" id="IPR011991">
    <property type="entry name" value="ArsR-like_HTH"/>
</dbReference>
<organism evidence="1 2">
    <name type="scientific">Halorientalis brevis</name>
    <dbReference type="NCBI Taxonomy" id="1126241"/>
    <lineage>
        <taxon>Archaea</taxon>
        <taxon>Methanobacteriati</taxon>
        <taxon>Methanobacteriota</taxon>
        <taxon>Stenosarchaea group</taxon>
        <taxon>Halobacteria</taxon>
        <taxon>Halobacteriales</taxon>
        <taxon>Haloarculaceae</taxon>
        <taxon>Halorientalis</taxon>
    </lineage>
</organism>
<comment type="caution">
    <text evidence="1">The sequence shown here is derived from an EMBL/GenBank/DDBJ whole genome shotgun (WGS) entry which is preliminary data.</text>
</comment>
<name>A0ABD6CGB4_9EURY</name>
<dbReference type="SUPFAM" id="SSF46785">
    <property type="entry name" value="Winged helix' DNA-binding domain"/>
    <property type="match status" value="1"/>
</dbReference>
<accession>A0ABD6CGB4</accession>
<proteinExistence type="predicted"/>
<dbReference type="InterPro" id="IPR036390">
    <property type="entry name" value="WH_DNA-bd_sf"/>
</dbReference>
<protein>
    <submittedName>
        <fullName evidence="1">Winged helix-turn-helix domain-containing protein</fullName>
    </submittedName>
</protein>
<dbReference type="EMBL" id="JBHUDJ010000015">
    <property type="protein sequence ID" value="MFD1589352.1"/>
    <property type="molecule type" value="Genomic_DNA"/>
</dbReference>
<dbReference type="CDD" id="cd00090">
    <property type="entry name" value="HTH_ARSR"/>
    <property type="match status" value="1"/>
</dbReference>
<sequence length="119" mass="13455">MTNDDIDEQAVFEALADPECRTILERLTEPMTAQEIIAACELPQTSCYRKLDHLVAADLVEERTNVRTDGHHTTAYVRNCSGVFVALEGSDSFEPNLLREPESAEERLGRFWTLLSEQL</sequence>
<dbReference type="InterPro" id="IPR036388">
    <property type="entry name" value="WH-like_DNA-bd_sf"/>
</dbReference>
<dbReference type="AlphaFoldDB" id="A0ABD6CGB4"/>
<evidence type="ECO:0000313" key="2">
    <source>
        <dbReference type="Proteomes" id="UP001597119"/>
    </source>
</evidence>
<keyword evidence="2" id="KW-1185">Reference proteome</keyword>
<dbReference type="Pfam" id="PF12840">
    <property type="entry name" value="HTH_20"/>
    <property type="match status" value="1"/>
</dbReference>
<dbReference type="Proteomes" id="UP001597119">
    <property type="component" value="Unassembled WGS sequence"/>
</dbReference>
<dbReference type="Gene3D" id="1.10.10.10">
    <property type="entry name" value="Winged helix-like DNA-binding domain superfamily/Winged helix DNA-binding domain"/>
    <property type="match status" value="1"/>
</dbReference>
<evidence type="ECO:0000313" key="1">
    <source>
        <dbReference type="EMBL" id="MFD1589352.1"/>
    </source>
</evidence>
<dbReference type="RefSeq" id="WP_247381232.1">
    <property type="nucleotide sequence ID" value="NZ_JALLGV010000009.1"/>
</dbReference>
<reference evidence="1 2" key="1">
    <citation type="journal article" date="2019" name="Int. J. Syst. Evol. Microbiol.">
        <title>The Global Catalogue of Microorganisms (GCM) 10K type strain sequencing project: providing services to taxonomists for standard genome sequencing and annotation.</title>
        <authorList>
            <consortium name="The Broad Institute Genomics Platform"/>
            <consortium name="The Broad Institute Genome Sequencing Center for Infectious Disease"/>
            <person name="Wu L."/>
            <person name="Ma J."/>
        </authorList>
    </citation>
    <scope>NUCLEOTIDE SEQUENCE [LARGE SCALE GENOMIC DNA]</scope>
    <source>
        <strain evidence="1 2">CGMCC 1.12125</strain>
    </source>
</reference>
<gene>
    <name evidence="1" type="ORF">ACFR9U_20440</name>
</gene>